<organism evidence="1 2">
    <name type="scientific">Staphylococcus simiae CCM 7213 = CCUG 51256</name>
    <dbReference type="NCBI Taxonomy" id="911238"/>
    <lineage>
        <taxon>Bacteria</taxon>
        <taxon>Bacillati</taxon>
        <taxon>Bacillota</taxon>
        <taxon>Bacilli</taxon>
        <taxon>Bacillales</taxon>
        <taxon>Staphylococcaceae</taxon>
        <taxon>Staphylococcus</taxon>
    </lineage>
</organism>
<evidence type="ECO:0000313" key="1">
    <source>
        <dbReference type="EMBL" id="EHJ08550.1"/>
    </source>
</evidence>
<accession>G5JGY6</accession>
<sequence>TATTTTPTKTKEILAIDSSTGHQEHIFLKYNGLTL</sequence>
<keyword evidence="2" id="KW-1185">Reference proteome</keyword>
<dbReference type="Proteomes" id="UP000005413">
    <property type="component" value="Unassembled WGS sequence"/>
</dbReference>
<dbReference type="EMBL" id="AEUN01000250">
    <property type="protein sequence ID" value="EHJ08550.1"/>
    <property type="molecule type" value="Genomic_DNA"/>
</dbReference>
<name>G5JGY6_9STAP</name>
<reference evidence="1 2" key="1">
    <citation type="journal article" date="2012" name="BMC Genomics">
        <title>Comparative genomic analysis of the genus Staphylococcus including Staphylococcus aureus and its newly described sister species Staphylococcus simiae.</title>
        <authorList>
            <person name="Suzuki H."/>
            <person name="Lefebure T."/>
            <person name="Pavinski Bitar P."/>
            <person name="Stanhope M.J."/>
        </authorList>
    </citation>
    <scope>NUCLEOTIDE SEQUENCE [LARGE SCALE GENOMIC DNA]</scope>
    <source>
        <strain evidence="1 2">CCM 7213</strain>
    </source>
</reference>
<comment type="caution">
    <text evidence="1">The sequence shown here is derived from an EMBL/GenBank/DDBJ whole genome shotgun (WGS) entry which is preliminary data.</text>
</comment>
<proteinExistence type="predicted"/>
<protein>
    <submittedName>
        <fullName evidence="1">Uncharacterized protein</fullName>
    </submittedName>
</protein>
<evidence type="ECO:0000313" key="2">
    <source>
        <dbReference type="Proteomes" id="UP000005413"/>
    </source>
</evidence>
<dbReference type="AlphaFoldDB" id="G5JGY6"/>
<feature type="non-terminal residue" evidence="1">
    <location>
        <position position="35"/>
    </location>
</feature>
<feature type="non-terminal residue" evidence="1">
    <location>
        <position position="1"/>
    </location>
</feature>
<gene>
    <name evidence="1" type="ORF">SS7213T_03575</name>
</gene>